<gene>
    <name evidence="2" type="ORF">C8A00DRAFT_41747</name>
</gene>
<protein>
    <submittedName>
        <fullName evidence="2">Uncharacterized protein</fullName>
    </submittedName>
</protein>
<name>A0AAN6VQQ9_9PEZI</name>
<evidence type="ECO:0000256" key="1">
    <source>
        <dbReference type="SAM" id="MobiDB-lite"/>
    </source>
</evidence>
<dbReference type="AlphaFoldDB" id="A0AAN6VQQ9"/>
<dbReference type="PANTHER" id="PTHR39606:SF1">
    <property type="entry name" value="CELL SURFACE PROTEIN"/>
    <property type="match status" value="1"/>
</dbReference>
<evidence type="ECO:0000313" key="3">
    <source>
        <dbReference type="Proteomes" id="UP001302745"/>
    </source>
</evidence>
<keyword evidence="3" id="KW-1185">Reference proteome</keyword>
<reference evidence="2" key="2">
    <citation type="submission" date="2023-05" db="EMBL/GenBank/DDBJ databases">
        <authorList>
            <consortium name="Lawrence Berkeley National Laboratory"/>
            <person name="Steindorff A."/>
            <person name="Hensen N."/>
            <person name="Bonometti L."/>
            <person name="Westerberg I."/>
            <person name="Brannstrom I.O."/>
            <person name="Guillou S."/>
            <person name="Cros-Aarteil S."/>
            <person name="Calhoun S."/>
            <person name="Haridas S."/>
            <person name="Kuo A."/>
            <person name="Mondo S."/>
            <person name="Pangilinan J."/>
            <person name="Riley R."/>
            <person name="Labutti K."/>
            <person name="Andreopoulos B."/>
            <person name="Lipzen A."/>
            <person name="Chen C."/>
            <person name="Yanf M."/>
            <person name="Daum C."/>
            <person name="Ng V."/>
            <person name="Clum A."/>
            <person name="Ohm R."/>
            <person name="Martin F."/>
            <person name="Silar P."/>
            <person name="Natvig D."/>
            <person name="Lalanne C."/>
            <person name="Gautier V."/>
            <person name="Ament-Velasquez S.L."/>
            <person name="Kruys A."/>
            <person name="Hutchinson M.I."/>
            <person name="Powell A.J."/>
            <person name="Barry K."/>
            <person name="Miller A.N."/>
            <person name="Grigoriev I.V."/>
            <person name="Debuchy R."/>
            <person name="Gladieux P."/>
            <person name="Thoren M.H."/>
            <person name="Johannesson H."/>
        </authorList>
    </citation>
    <scope>NUCLEOTIDE SEQUENCE</scope>
    <source>
        <strain evidence="2">CBS 538.74</strain>
    </source>
</reference>
<feature type="region of interest" description="Disordered" evidence="1">
    <location>
        <begin position="1"/>
        <end position="31"/>
    </location>
</feature>
<feature type="compositionally biased region" description="Low complexity" evidence="1">
    <location>
        <begin position="15"/>
        <end position="31"/>
    </location>
</feature>
<dbReference type="EMBL" id="MU856883">
    <property type="protein sequence ID" value="KAK4155650.1"/>
    <property type="molecule type" value="Genomic_DNA"/>
</dbReference>
<organism evidence="2 3">
    <name type="scientific">Chaetomidium leptoderma</name>
    <dbReference type="NCBI Taxonomy" id="669021"/>
    <lineage>
        <taxon>Eukaryota</taxon>
        <taxon>Fungi</taxon>
        <taxon>Dikarya</taxon>
        <taxon>Ascomycota</taxon>
        <taxon>Pezizomycotina</taxon>
        <taxon>Sordariomycetes</taxon>
        <taxon>Sordariomycetidae</taxon>
        <taxon>Sordariales</taxon>
        <taxon>Chaetomiaceae</taxon>
        <taxon>Chaetomidium</taxon>
    </lineage>
</organism>
<proteinExistence type="predicted"/>
<evidence type="ECO:0000313" key="2">
    <source>
        <dbReference type="EMBL" id="KAK4155650.1"/>
    </source>
</evidence>
<dbReference type="PANTHER" id="PTHR39606">
    <property type="entry name" value="SURFACE PROTEIN, PUTATIVE-RELATED"/>
    <property type="match status" value="1"/>
</dbReference>
<accession>A0AAN6VQQ9</accession>
<sequence length="258" mass="25355">MYNNTNERGVRHPNTQQTAAGQVPPPAAAAAGAGLTYGQSAASGPAPTTAGHHKHDMLNKLDPRIDSTHDRQAMPQHIPEGTYGPHSSRLANALDPRVDSDLDSARTGAGAGAGMGMGAGGGLVGSGDHTATATAAGVGRHGGGAAVPEGMYGPHSSRAANAMDPMVDSDRDRHVGPGATHGGHQQQYGAVGAGRVAGGAPMMGTTAAGGVGGAGSGMAAGGPHTAGPHSSDLLNKLDPRVDSKTGVWKDGSGTRGPV</sequence>
<feature type="compositionally biased region" description="Gly residues" evidence="1">
    <location>
        <begin position="211"/>
        <end position="220"/>
    </location>
</feature>
<feature type="region of interest" description="Disordered" evidence="1">
    <location>
        <begin position="211"/>
        <end position="258"/>
    </location>
</feature>
<reference evidence="2" key="1">
    <citation type="journal article" date="2023" name="Mol. Phylogenet. Evol.">
        <title>Genome-scale phylogeny and comparative genomics of the fungal order Sordariales.</title>
        <authorList>
            <person name="Hensen N."/>
            <person name="Bonometti L."/>
            <person name="Westerberg I."/>
            <person name="Brannstrom I.O."/>
            <person name="Guillou S."/>
            <person name="Cros-Aarteil S."/>
            <person name="Calhoun S."/>
            <person name="Haridas S."/>
            <person name="Kuo A."/>
            <person name="Mondo S."/>
            <person name="Pangilinan J."/>
            <person name="Riley R."/>
            <person name="LaButti K."/>
            <person name="Andreopoulos B."/>
            <person name="Lipzen A."/>
            <person name="Chen C."/>
            <person name="Yan M."/>
            <person name="Daum C."/>
            <person name="Ng V."/>
            <person name="Clum A."/>
            <person name="Steindorff A."/>
            <person name="Ohm R.A."/>
            <person name="Martin F."/>
            <person name="Silar P."/>
            <person name="Natvig D.O."/>
            <person name="Lalanne C."/>
            <person name="Gautier V."/>
            <person name="Ament-Velasquez S.L."/>
            <person name="Kruys A."/>
            <person name="Hutchinson M.I."/>
            <person name="Powell A.J."/>
            <person name="Barry K."/>
            <person name="Miller A.N."/>
            <person name="Grigoriev I.V."/>
            <person name="Debuchy R."/>
            <person name="Gladieux P."/>
            <person name="Hiltunen Thoren M."/>
            <person name="Johannesson H."/>
        </authorList>
    </citation>
    <scope>NUCLEOTIDE SEQUENCE</scope>
    <source>
        <strain evidence="2">CBS 538.74</strain>
    </source>
</reference>
<dbReference type="Proteomes" id="UP001302745">
    <property type="component" value="Unassembled WGS sequence"/>
</dbReference>
<comment type="caution">
    <text evidence="2">The sequence shown here is derived from an EMBL/GenBank/DDBJ whole genome shotgun (WGS) entry which is preliminary data.</text>
</comment>